<evidence type="ECO:0000256" key="2">
    <source>
        <dbReference type="ARBA" id="ARBA00007925"/>
    </source>
</evidence>
<reference evidence="6" key="1">
    <citation type="submission" date="2021-01" db="UniProtKB">
        <authorList>
            <consortium name="EnsemblMetazoa"/>
        </authorList>
    </citation>
    <scope>IDENTIFICATION</scope>
</reference>
<feature type="compositionally biased region" description="Basic and acidic residues" evidence="5">
    <location>
        <begin position="81"/>
        <end position="109"/>
    </location>
</feature>
<dbReference type="GeneID" id="100116131"/>
<protein>
    <recommendedName>
        <fullName evidence="3">Mini-chromosome maintenance complex-binding protein</fullName>
    </recommendedName>
</protein>
<evidence type="ECO:0000256" key="4">
    <source>
        <dbReference type="ARBA" id="ARBA00023242"/>
    </source>
</evidence>
<proteinExistence type="inferred from homology"/>
<dbReference type="InterPro" id="IPR019140">
    <property type="entry name" value="MCM_complex-bd"/>
</dbReference>
<dbReference type="Proteomes" id="UP000002358">
    <property type="component" value="Chromosome 1"/>
</dbReference>
<dbReference type="RefSeq" id="XP_031780633.1">
    <property type="nucleotide sequence ID" value="XM_031924773.2"/>
</dbReference>
<comment type="similarity">
    <text evidence="2">Belongs to the MCMBP family.</text>
</comment>
<evidence type="ECO:0000256" key="5">
    <source>
        <dbReference type="SAM" id="MobiDB-lite"/>
    </source>
</evidence>
<dbReference type="GO" id="GO:0003682">
    <property type="term" value="F:chromatin binding"/>
    <property type="evidence" value="ECO:0007669"/>
    <property type="project" value="TreeGrafter"/>
</dbReference>
<dbReference type="GO" id="GO:0006261">
    <property type="term" value="P:DNA-templated DNA replication"/>
    <property type="evidence" value="ECO:0007669"/>
    <property type="project" value="TreeGrafter"/>
</dbReference>
<feature type="region of interest" description="Disordered" evidence="5">
    <location>
        <begin position="65"/>
        <end position="109"/>
    </location>
</feature>
<name>A0A7M7Q464_NASVI</name>
<dbReference type="EnsemblMetazoa" id="XM_031924773">
    <property type="protein sequence ID" value="XP_031780633"/>
    <property type="gene ID" value="LOC100116131"/>
</dbReference>
<dbReference type="AlphaFoldDB" id="A0A7M7Q464"/>
<keyword evidence="7" id="KW-1185">Reference proteome</keyword>
<evidence type="ECO:0000256" key="1">
    <source>
        <dbReference type="ARBA" id="ARBA00004123"/>
    </source>
</evidence>
<keyword evidence="4" id="KW-0539">Nucleus</keyword>
<evidence type="ECO:0000313" key="6">
    <source>
        <dbReference type="EnsemblMetazoa" id="XP_031780633"/>
    </source>
</evidence>
<dbReference type="Pfam" id="PF09739">
    <property type="entry name" value="MCM_bind"/>
    <property type="match status" value="1"/>
</dbReference>
<dbReference type="PANTHER" id="PTHR13489">
    <property type="entry name" value="MINI-CHROMOSOME MAINTENANCE COMPLEX-BINDING PROTEIN"/>
    <property type="match status" value="1"/>
</dbReference>
<dbReference type="PANTHER" id="PTHR13489:SF0">
    <property type="entry name" value="MINI-CHROMOSOME MAINTENANCE COMPLEX-BINDING PROTEIN"/>
    <property type="match status" value="1"/>
</dbReference>
<comment type="subcellular location">
    <subcellularLocation>
        <location evidence="1">Nucleus</location>
    </subcellularLocation>
</comment>
<dbReference type="GO" id="GO:0005634">
    <property type="term" value="C:nucleus"/>
    <property type="evidence" value="ECO:0007669"/>
    <property type="project" value="UniProtKB-SubCell"/>
</dbReference>
<evidence type="ECO:0000313" key="7">
    <source>
        <dbReference type="Proteomes" id="UP000002358"/>
    </source>
</evidence>
<accession>A0A7M7Q464</accession>
<sequence length="521" mass="59548">MGNLFGSRECFRTCMILNITSRVIKLLIQLQPHEHVLVNSNSNETAERQTWIVISIPGLNDWAKESSSIPKDQMVTPAESNMKERSKRSLDETHDEPMDCSEPVKKKEKVVTNDCDAGPSQSQNSETPRIVSQDHILNFPIPNKNGKACIIKVYKEYPVKLNEVIDIVGFISLDPNLSEIHDSEEMANDPECQTHHPPASIVPRLHAIKILKENNPRIPEASSIFSKAASVRDDLRMVLSQLLFGDEIAADYMICHLISSVYLRKDCLSLGVYPLNITNFPKKYASFTKDLYEILKQIIAKSHLLDITLENLNDLNLVPKKDYECNRLTSGVLQLSKNTHLVLDETNLTTGEVSTFGRQNYGVITDLIQFQKLAYDFKFYTMEYETDIPVLILSEFKSFIPCPNRVVLRPDPETVNVYPQVLEAAKQFLKDETRLNDIRQYVNSLKNAKFDFAKETAKVIQDDFVRLRQADKSFSADNLHSLMVLSRLMSLSHGLNSLEPEMWKRSLEMEMERISRLPKRN</sequence>
<evidence type="ECO:0000256" key="3">
    <source>
        <dbReference type="ARBA" id="ARBA00015405"/>
    </source>
</evidence>
<organism evidence="6 7">
    <name type="scientific">Nasonia vitripennis</name>
    <name type="common">Parasitic wasp</name>
    <dbReference type="NCBI Taxonomy" id="7425"/>
    <lineage>
        <taxon>Eukaryota</taxon>
        <taxon>Metazoa</taxon>
        <taxon>Ecdysozoa</taxon>
        <taxon>Arthropoda</taxon>
        <taxon>Hexapoda</taxon>
        <taxon>Insecta</taxon>
        <taxon>Pterygota</taxon>
        <taxon>Neoptera</taxon>
        <taxon>Endopterygota</taxon>
        <taxon>Hymenoptera</taxon>
        <taxon>Apocrita</taxon>
        <taxon>Proctotrupomorpha</taxon>
        <taxon>Chalcidoidea</taxon>
        <taxon>Pteromalidae</taxon>
        <taxon>Pteromalinae</taxon>
        <taxon>Nasonia</taxon>
    </lineage>
</organism>